<feature type="domain" description="ArnR1-like winged helix-turn-helix" evidence="1">
    <location>
        <begin position="3"/>
        <end position="74"/>
    </location>
</feature>
<gene>
    <name evidence="2" type="ORF">AIHMFPNM_00031</name>
</gene>
<organism evidence="2">
    <name type="scientific">Candidatus Methanogaster sp. ANME-2c ERB4</name>
    <dbReference type="NCBI Taxonomy" id="2759911"/>
    <lineage>
        <taxon>Archaea</taxon>
        <taxon>Methanobacteriati</taxon>
        <taxon>Methanobacteriota</taxon>
        <taxon>Stenosarchaea group</taxon>
        <taxon>Methanomicrobia</taxon>
        <taxon>Methanosarcinales</taxon>
        <taxon>ANME-2 cluster</taxon>
        <taxon>Candidatus Methanogasteraceae</taxon>
        <taxon>Candidatus Methanogaster</taxon>
    </lineage>
</organism>
<name>A0A7G9YNP4_9EURY</name>
<proteinExistence type="predicted"/>
<dbReference type="AlphaFoldDB" id="A0A7G9YNP4"/>
<sequence length="75" mass="8475">MKRRTKFDIVIAILEVVSSGTNKTKIVYSANLNFSLATKYLDFLLEKGLVRTDGSRYEITGEGTTFLEKAKELQI</sequence>
<dbReference type="Pfam" id="PF14947">
    <property type="entry name" value="HTH_45"/>
    <property type="match status" value="1"/>
</dbReference>
<reference evidence="2" key="1">
    <citation type="submission" date="2020-06" db="EMBL/GenBank/DDBJ databases">
        <title>Unique genomic features of the anaerobic methanotrophic archaea.</title>
        <authorList>
            <person name="Chadwick G.L."/>
            <person name="Skennerton C.T."/>
            <person name="Laso-Perez R."/>
            <person name="Leu A.O."/>
            <person name="Speth D.R."/>
            <person name="Yu H."/>
            <person name="Morgan-Lang C."/>
            <person name="Hatzenpichler R."/>
            <person name="Goudeau D."/>
            <person name="Malmstrom R."/>
            <person name="Brazelton W.J."/>
            <person name="Woyke T."/>
            <person name="Hallam S.J."/>
            <person name="Tyson G.W."/>
            <person name="Wegener G."/>
            <person name="Boetius A."/>
            <person name="Orphan V."/>
        </authorList>
    </citation>
    <scope>NUCLEOTIDE SEQUENCE</scope>
</reference>
<evidence type="ECO:0000313" key="2">
    <source>
        <dbReference type="EMBL" id="QNO49628.1"/>
    </source>
</evidence>
<accession>A0A7G9YNP4</accession>
<protein>
    <recommendedName>
        <fullName evidence="1">ArnR1-like winged helix-turn-helix domain-containing protein</fullName>
    </recommendedName>
</protein>
<dbReference type="Gene3D" id="1.10.10.10">
    <property type="entry name" value="Winged helix-like DNA-binding domain superfamily/Winged helix DNA-binding domain"/>
    <property type="match status" value="1"/>
</dbReference>
<dbReference type="EMBL" id="MT631384">
    <property type="protein sequence ID" value="QNO49628.1"/>
    <property type="molecule type" value="Genomic_DNA"/>
</dbReference>
<dbReference type="SUPFAM" id="SSF46785">
    <property type="entry name" value="Winged helix' DNA-binding domain"/>
    <property type="match status" value="1"/>
</dbReference>
<evidence type="ECO:0000259" key="1">
    <source>
        <dbReference type="Pfam" id="PF14947"/>
    </source>
</evidence>
<dbReference type="InterPro" id="IPR036388">
    <property type="entry name" value="WH-like_DNA-bd_sf"/>
</dbReference>
<dbReference type="InterPro" id="IPR038723">
    <property type="entry name" value="ArnR1-like_HTH"/>
</dbReference>
<dbReference type="InterPro" id="IPR036390">
    <property type="entry name" value="WH_DNA-bd_sf"/>
</dbReference>